<evidence type="ECO:0000256" key="1">
    <source>
        <dbReference type="SAM" id="SignalP"/>
    </source>
</evidence>
<reference evidence="2 3" key="1">
    <citation type="submission" date="2012-05" db="EMBL/GenBank/DDBJ databases">
        <authorList>
            <person name="Weinstock G."/>
            <person name="Sodergren E."/>
            <person name="Lobos E.A."/>
            <person name="Fulton L."/>
            <person name="Fulton R."/>
            <person name="Courtney L."/>
            <person name="Fronick C."/>
            <person name="O'Laughlin M."/>
            <person name="Godfrey J."/>
            <person name="Wilson R.M."/>
            <person name="Miner T."/>
            <person name="Farmer C."/>
            <person name="Delehaunty K."/>
            <person name="Cordes M."/>
            <person name="Minx P."/>
            <person name="Tomlinson C."/>
            <person name="Chen J."/>
            <person name="Wollam A."/>
            <person name="Pepin K.H."/>
            <person name="Bhonagiri V."/>
            <person name="Zhang X."/>
            <person name="Suruliraj S."/>
            <person name="Warren W."/>
            <person name="Mitreva M."/>
            <person name="Mardis E.R."/>
            <person name="Wilson R.K."/>
        </authorList>
    </citation>
    <scope>NUCLEOTIDE SEQUENCE [LARGE SCALE GENOMIC DNA]</scope>
    <source>
        <strain evidence="2 3">F0037</strain>
    </source>
</reference>
<dbReference type="RefSeq" id="WP_005467419.1">
    <property type="nucleotide sequence ID" value="NZ_KB291032.1"/>
</dbReference>
<dbReference type="HOGENOM" id="CLU_012729_2_0_10"/>
<dbReference type="EMBL" id="AMEQ01000037">
    <property type="protein sequence ID" value="EKY00606.1"/>
    <property type="molecule type" value="Genomic_DNA"/>
</dbReference>
<dbReference type="PATRIC" id="fig|1127696.3.peg.1212"/>
<evidence type="ECO:0008006" key="4">
    <source>
        <dbReference type="Google" id="ProtNLM"/>
    </source>
</evidence>
<dbReference type="STRING" id="1127696.HMPREF9134_01343"/>
<gene>
    <name evidence="2" type="ORF">HMPREF9134_01343</name>
</gene>
<dbReference type="eggNOG" id="COG4773">
    <property type="taxonomic scope" value="Bacteria"/>
</dbReference>
<dbReference type="AlphaFoldDB" id="L1NBA2"/>
<evidence type="ECO:0000313" key="3">
    <source>
        <dbReference type="Proteomes" id="UP000010408"/>
    </source>
</evidence>
<comment type="caution">
    <text evidence="2">The sequence shown here is derived from an EMBL/GenBank/DDBJ whole genome shotgun (WGS) entry which is preliminary data.</text>
</comment>
<dbReference type="SUPFAM" id="SSF56935">
    <property type="entry name" value="Porins"/>
    <property type="match status" value="1"/>
</dbReference>
<keyword evidence="1" id="KW-0732">Signal</keyword>
<accession>L1NBA2</accession>
<feature type="chain" id="PRO_5003954369" description="Outer membrane protein beta-barrel domain-containing protein" evidence="1">
    <location>
        <begin position="21"/>
        <end position="877"/>
    </location>
</feature>
<dbReference type="Proteomes" id="UP000010408">
    <property type="component" value="Unassembled WGS sequence"/>
</dbReference>
<proteinExistence type="predicted"/>
<sequence>MVRFVLLIFLWSLSLTPALAQGSKISVTGQVRCGTKPVEEGIIALLHPSDSSVVAYSMTDRQGRYSVEATTALSELLIRVTGFNIKRKLMHIKALSQTLDLSVEEESILLRELVVKSRKLWGGRDTINYLVSAYTRGHDRTIGDILRQLPGITIEENNVIKYQGTPINHFYIENLDMLQGRYNLATQGIKAEDVATVQVLERHEHVRALQDQAPPERAAINLKLKNTARGVWSRTARLGAGAYAHTPLWDASLQATYFTKARQHLIRYSGNNLGQESDPTTAHYGISSSGNTPPLVHIIKHGTSPVGKSLFGYRHGVNLNNLNKLSDSTTITYNLHYGHLFSHGHSSSQTTYILPDASRILLVEDVADRTHTNTANLQLVYETNRQRHFLYNTLSLFGQWDEGHGNIHSQSMSSSSLPSESAIAQALRYRSLGLTNRTRLVHRTPSGGGIEWVSTNSLSSTPQTLTIEGDRTARQRIDLTTISTANSLQLLRDLRSRRWTLSASAHLNSTYTALSSRLTHPDAPTAPRGNMVHVRTSADIGPVARYVHGSLQSTLSLPLALTYTYLDNASIPAEQTDARRLRLYLQPSFTLQWRASDYFTFDASAGYLARETPWARLLTANLMPNYRSLSRYRATLNDSYDANAHLKVSYKDLFSGFFAHVEGGWRRSWSDIAYGTTLDAQARSVIEAVHQPHHSTLYTLSAYGRKDIDWHTMQLELAATSAQTQSEVLRQATLTSYRTADYNLRGTLALDLITGYRLHYQASWRHNRSTSASYTSVYRELSQRARLDLRLIPSRLFLKLQASHTHSDQSGSEQKDYLFVGGGLQFKMSKKVELELNGDNLTNTRTYIIRSLRDLEEHYTEYYLRPLSLVLTAHLYL</sequence>
<feature type="signal peptide" evidence="1">
    <location>
        <begin position="1"/>
        <end position="20"/>
    </location>
</feature>
<evidence type="ECO:0000313" key="2">
    <source>
        <dbReference type="EMBL" id="EKY00606.1"/>
    </source>
</evidence>
<protein>
    <recommendedName>
        <fullName evidence="4">Outer membrane protein beta-barrel domain-containing protein</fullName>
    </recommendedName>
</protein>
<name>L1NBA2_9PORP</name>
<organism evidence="2 3">
    <name type="scientific">Porphyromonas catoniae F0037</name>
    <dbReference type="NCBI Taxonomy" id="1127696"/>
    <lineage>
        <taxon>Bacteria</taxon>
        <taxon>Pseudomonadati</taxon>
        <taxon>Bacteroidota</taxon>
        <taxon>Bacteroidia</taxon>
        <taxon>Bacteroidales</taxon>
        <taxon>Porphyromonadaceae</taxon>
        <taxon>Porphyromonas</taxon>
    </lineage>
</organism>